<dbReference type="AlphaFoldDB" id="A0A2K2UCH6"/>
<dbReference type="InterPro" id="IPR003709">
    <property type="entry name" value="VanY-like_core_dom"/>
</dbReference>
<dbReference type="OrthoDB" id="9792074at2"/>
<dbReference type="InterPro" id="IPR052179">
    <property type="entry name" value="DD-CPase-like"/>
</dbReference>
<evidence type="ECO:0000259" key="2">
    <source>
        <dbReference type="Pfam" id="PF02557"/>
    </source>
</evidence>
<dbReference type="EMBL" id="PPEK01000003">
    <property type="protein sequence ID" value="PNV68033.1"/>
    <property type="molecule type" value="Genomic_DNA"/>
</dbReference>
<gene>
    <name evidence="3" type="ORF">C2L71_04095</name>
</gene>
<dbReference type="RefSeq" id="WP_103264511.1">
    <property type="nucleotide sequence ID" value="NZ_CABMLE010000003.1"/>
</dbReference>
<dbReference type="CDD" id="cd14852">
    <property type="entry name" value="LD-carboxypeptidase"/>
    <property type="match status" value="1"/>
</dbReference>
<dbReference type="Proteomes" id="UP000236197">
    <property type="component" value="Unassembled WGS sequence"/>
</dbReference>
<name>A0A2K2UCH6_9ACTN</name>
<sequence length="269" mass="29653">MNRTTRRFAPRRRALRPVRPRRRALARLVAVYILVVGCLFAGLRLADGALAAQQDERPAAQTAGQEAEARKTGYDGPSSAGDWNLVLINRDNPLPEGYEVTTAPLAGGQAVDDRCLADLQAMMDDCRAAGLEPVICSSYRTQDKQQELFDEQVRILESRGLSEGEARAKAGTSVALPGTSEHQLGLAVDIVDARNQLLDSSQESMPVQQWLMANSWSYGFVLRYPSDKSDVTGIIYEPWHYRYVGKPAAREMHEAGLCLEEYRALVSGS</sequence>
<dbReference type="PANTHER" id="PTHR34385">
    <property type="entry name" value="D-ALANYL-D-ALANINE CARBOXYPEPTIDASE"/>
    <property type="match status" value="1"/>
</dbReference>
<keyword evidence="4" id="KW-1185">Reference proteome</keyword>
<proteinExistence type="predicted"/>
<protein>
    <submittedName>
        <fullName evidence="3">D-alanyl-D-alanine carboxypeptidase</fullName>
    </submittedName>
</protein>
<evidence type="ECO:0000256" key="1">
    <source>
        <dbReference type="SAM" id="MobiDB-lite"/>
    </source>
</evidence>
<reference evidence="4" key="1">
    <citation type="submission" date="2018-01" db="EMBL/GenBank/DDBJ databases">
        <title>Rubneribacter badeniensis gen. nov., sp. nov., and Colonibacter rubneri, gen. nov., sp. nov., WGS of new members of the Eggerthellaceae.</title>
        <authorList>
            <person name="Danylec N."/>
            <person name="Stoll D.A."/>
            <person name="Doetsch A."/>
            <person name="Kulling S.E."/>
            <person name="Huch M."/>
        </authorList>
    </citation>
    <scope>NUCLEOTIDE SEQUENCE [LARGE SCALE GENOMIC DNA]</scope>
    <source>
        <strain evidence="4">ResAG-96</strain>
    </source>
</reference>
<dbReference type="Pfam" id="PF02557">
    <property type="entry name" value="VanY"/>
    <property type="match status" value="1"/>
</dbReference>
<dbReference type="PANTHER" id="PTHR34385:SF1">
    <property type="entry name" value="PEPTIDOGLYCAN L-ALANYL-D-GLUTAMATE ENDOPEPTIDASE CWLK"/>
    <property type="match status" value="1"/>
</dbReference>
<evidence type="ECO:0000313" key="3">
    <source>
        <dbReference type="EMBL" id="PNV68033.1"/>
    </source>
</evidence>
<dbReference type="GO" id="GO:0004180">
    <property type="term" value="F:carboxypeptidase activity"/>
    <property type="evidence" value="ECO:0007669"/>
    <property type="project" value="UniProtKB-KW"/>
</dbReference>
<keyword evidence="3" id="KW-0378">Hydrolase</keyword>
<dbReference type="Gene3D" id="3.30.1380.10">
    <property type="match status" value="1"/>
</dbReference>
<organism evidence="3 4">
    <name type="scientific">Enteroscipio rubneri</name>
    <dbReference type="NCBI Taxonomy" id="2070686"/>
    <lineage>
        <taxon>Bacteria</taxon>
        <taxon>Bacillati</taxon>
        <taxon>Actinomycetota</taxon>
        <taxon>Coriobacteriia</taxon>
        <taxon>Eggerthellales</taxon>
        <taxon>Eggerthellaceae</taxon>
        <taxon>Enteroscipio</taxon>
    </lineage>
</organism>
<accession>A0A2K2UCH6</accession>
<dbReference type="SUPFAM" id="SSF55166">
    <property type="entry name" value="Hedgehog/DD-peptidase"/>
    <property type="match status" value="1"/>
</dbReference>
<dbReference type="GO" id="GO:0006508">
    <property type="term" value="P:proteolysis"/>
    <property type="evidence" value="ECO:0007669"/>
    <property type="project" value="InterPro"/>
</dbReference>
<comment type="caution">
    <text evidence="3">The sequence shown here is derived from an EMBL/GenBank/DDBJ whole genome shotgun (WGS) entry which is preliminary data.</text>
</comment>
<dbReference type="InterPro" id="IPR009045">
    <property type="entry name" value="Zn_M74/Hedgehog-like"/>
</dbReference>
<keyword evidence="3" id="KW-0645">Protease</keyword>
<feature type="region of interest" description="Disordered" evidence="1">
    <location>
        <begin position="57"/>
        <end position="78"/>
    </location>
</feature>
<feature type="domain" description="D-alanyl-D-alanine carboxypeptidase-like core" evidence="2">
    <location>
        <begin position="111"/>
        <end position="246"/>
    </location>
</feature>
<dbReference type="InterPro" id="IPR058193">
    <property type="entry name" value="VanY/YodJ_core_dom"/>
</dbReference>
<evidence type="ECO:0000313" key="4">
    <source>
        <dbReference type="Proteomes" id="UP000236197"/>
    </source>
</evidence>
<keyword evidence="3" id="KW-0121">Carboxypeptidase</keyword>